<evidence type="ECO:0000313" key="3">
    <source>
        <dbReference type="Proteomes" id="UP000291562"/>
    </source>
</evidence>
<reference evidence="2 3" key="1">
    <citation type="submission" date="2019-01" db="EMBL/GenBank/DDBJ databases">
        <title>Pseudolysobacter antarctica gen. nov., sp. nov., isolated from Fildes Peninsula, Antarctica.</title>
        <authorList>
            <person name="Wei Z."/>
            <person name="Peng F."/>
        </authorList>
    </citation>
    <scope>NUCLEOTIDE SEQUENCE [LARGE SCALE GENOMIC DNA]</scope>
    <source>
        <strain evidence="2 3">AQ6-296</strain>
    </source>
</reference>
<protein>
    <recommendedName>
        <fullName evidence="4">IPTL-CTERM sorting domain-containing protein</fullName>
    </recommendedName>
</protein>
<evidence type="ECO:0008006" key="4">
    <source>
        <dbReference type="Google" id="ProtNLM"/>
    </source>
</evidence>
<dbReference type="RefSeq" id="WP_129832005.1">
    <property type="nucleotide sequence ID" value="NZ_CP035704.1"/>
</dbReference>
<name>A0A411HGX4_9GAMM</name>
<organism evidence="2 3">
    <name type="scientific">Pseudolysobacter antarcticus</name>
    <dbReference type="NCBI Taxonomy" id="2511995"/>
    <lineage>
        <taxon>Bacteria</taxon>
        <taxon>Pseudomonadati</taxon>
        <taxon>Pseudomonadota</taxon>
        <taxon>Gammaproteobacteria</taxon>
        <taxon>Lysobacterales</taxon>
        <taxon>Rhodanobacteraceae</taxon>
        <taxon>Pseudolysobacter</taxon>
    </lineage>
</organism>
<dbReference type="KEGG" id="xbc:ELE36_04790"/>
<keyword evidence="1" id="KW-0472">Membrane</keyword>
<evidence type="ECO:0000256" key="1">
    <source>
        <dbReference type="SAM" id="Phobius"/>
    </source>
</evidence>
<accession>A0A411HGX4</accession>
<dbReference type="EMBL" id="CP035704">
    <property type="protein sequence ID" value="QBB69745.1"/>
    <property type="molecule type" value="Genomic_DNA"/>
</dbReference>
<gene>
    <name evidence="2" type="ORF">ELE36_04790</name>
</gene>
<proteinExistence type="predicted"/>
<keyword evidence="1" id="KW-1133">Transmembrane helix</keyword>
<dbReference type="OrthoDB" id="5940902at2"/>
<keyword evidence="3" id="KW-1185">Reference proteome</keyword>
<evidence type="ECO:0000313" key="2">
    <source>
        <dbReference type="EMBL" id="QBB69745.1"/>
    </source>
</evidence>
<keyword evidence="1" id="KW-0812">Transmembrane</keyword>
<sequence>MKISRGSLLSLAAADRAAAITPGKILSRLTTLLFAIAAMPALSHAATITVTSAADTVSADGAVTLREAISSINAAANVNADVLAVGAYGSADSINFNIPGSGVHSIALTSALPLITKSLTINGYTQGSSSANTLGIGDNAVIQIFLDGTAAGAGAIGLVLSNHSGSAVRGLAIGNFSGSGIEISSGGGSHLISGNFIGISADGSSAAGNGGSGIKIIAVPNNIIGGTTTAARNIISANGQGNVFGGVEIDNAGASGNLIAGNYIGVDATGTVALGNSTAFGFGVIIFNAANTNTVGGLNAGAGNVISANGDGISVQAADKNIIEGNLVGLNAAGNNALGNKFNGVTITGTATGNILGGSNAGAGNVISGNKVDGVALGGCFGGSSIVQGNFIGTDSLGLASLPNGATGVHIASDHHDAMIGGTSAGAGNVIAFNGASGVSVITDNFCGSQAINNAILGNSIFGNASLGIDLGTNGVTPDDAGDADTGANNLQNFPLLTTATSAAGSTSIAGSLNSATNTSFRVEFFSSASCDASGNGQGQTFLGFSNVTTDGSGNAAINASLPEFVPMGHVITTTATDPANNTSEFSACAAVSTDSVPPTVTVNQSLGQSDPANAAPILFTVLFSEPVIGFSGAGISFTGSTAGGTLVANVTGSSANYTVSVSGMTTSGIIVVSIPAAVAMDASSNPSLASTSTDNTVVYSTNVTNSFGPLKIPALTWAMLILLALGLIAVTARYRRA</sequence>
<dbReference type="AlphaFoldDB" id="A0A411HGX4"/>
<dbReference type="Proteomes" id="UP000291562">
    <property type="component" value="Chromosome"/>
</dbReference>
<feature type="transmembrane region" description="Helical" evidence="1">
    <location>
        <begin position="715"/>
        <end position="735"/>
    </location>
</feature>